<proteinExistence type="predicted"/>
<organism evidence="2 3">
    <name type="scientific">Tritrichomonas musculus</name>
    <dbReference type="NCBI Taxonomy" id="1915356"/>
    <lineage>
        <taxon>Eukaryota</taxon>
        <taxon>Metamonada</taxon>
        <taxon>Parabasalia</taxon>
        <taxon>Tritrichomonadida</taxon>
        <taxon>Tritrichomonadidae</taxon>
        <taxon>Tritrichomonas</taxon>
    </lineage>
</organism>
<accession>A0ABR2K7F0</accession>
<feature type="region of interest" description="Disordered" evidence="1">
    <location>
        <begin position="96"/>
        <end position="120"/>
    </location>
</feature>
<sequence>MTNEFFVITKTANPNYGTEVSHTKNNIYIYLCDKTDLSNTNDSDSNFEKIYFNKKDEKSKRVICILKEDYKQIKDNSKLLTNLIFIINDQENQKISDDDQENKKISDDDQENKKISDDDQENKKISDDAVLFLYFLHDKRFLCKNYCHKYKFLINKLNEIMKKLKENQFETEFNNQTWINFFHWLHDLEPSLIYSYFLCRYYMAYKQEETNLKMPALYFTPYFLKKLPQLEHEIIKNYIEALDMLKHQNKIESEIFLISIFHFFSPPIENFEWKNTNISIIKGRLNQSSHVTQFIVNCFKSQIKEKIKENFEGINSLFTIFLQNSLTFEHIQSEAELKGKEINQIIDPEQNDQILYFGLPDRIYIKTKQDDYDFCNKNVFINYPLELSGNPKLKFQIKTVIDHFSSNLNDENNIKFIILKENTYKILFYYRQNGLFSYFFKKYSDYRIPIQFESNDCTKEERLIKKYQASLNIHKNQSFYRSPLLLSHFINLLKIEKDKSNTENTNLQLNRSRSTNCFSIDNPFKSNYCLYTTVIPIINSPKKKDNILKSQKGRKNNQSNKSNNNLKSAGSCQALIESCNVINSNKEDLILQNEKSKFFFIRERRSQYFFIDTISNYINDQFARFHQLFEFEVILAYRFKSFNIHYLRKRIQLNLENMDEVANNKDDIANDLYIDNVIKISLCGILIDQFSKFRTENPDFKFLSPSHLLFLFVFYKYEEIKNNESLICKKDESKIELMMEKAYNHIRTMSEEKVEKLTLLYTYDYYKPLFTSNEKGEKEKINFYFNPPPSIRMILFNFKKAINNTIIMVRNAKIGNNDELTAKGKQEAEDFAKNFYMEPDLVICSPNKSALETSKPFNDIFEITVAKEISDYIREFTLIPKEKEGVKEISDNYDDYDEEEKKIPEKKKKTKNNENTRTEDEYWAKCDPGIRYHNSRDNETFSEFILRTKAFIQYVHQQTSNIIVVFTHSRFMTLMELILQNPKSDDKELMELFIKAEESKFENSKDYDFSKYFY</sequence>
<dbReference type="EMBL" id="JAPFFF010000007">
    <property type="protein sequence ID" value="KAK8886716.1"/>
    <property type="molecule type" value="Genomic_DNA"/>
</dbReference>
<dbReference type="Gene3D" id="3.40.50.1240">
    <property type="entry name" value="Phosphoglycerate mutase-like"/>
    <property type="match status" value="1"/>
</dbReference>
<keyword evidence="3" id="KW-1185">Reference proteome</keyword>
<dbReference type="SUPFAM" id="SSF53254">
    <property type="entry name" value="Phosphoglycerate mutase-like"/>
    <property type="match status" value="1"/>
</dbReference>
<name>A0ABR2K7F0_9EUKA</name>
<protein>
    <submittedName>
        <fullName evidence="2">Uncharacterized protein</fullName>
    </submittedName>
</protein>
<comment type="caution">
    <text evidence="2">The sequence shown here is derived from an EMBL/GenBank/DDBJ whole genome shotgun (WGS) entry which is preliminary data.</text>
</comment>
<evidence type="ECO:0000313" key="2">
    <source>
        <dbReference type="EMBL" id="KAK8886716.1"/>
    </source>
</evidence>
<dbReference type="InterPro" id="IPR029033">
    <property type="entry name" value="His_PPase_superfam"/>
</dbReference>
<dbReference type="Proteomes" id="UP001470230">
    <property type="component" value="Unassembled WGS sequence"/>
</dbReference>
<evidence type="ECO:0000313" key="3">
    <source>
        <dbReference type="Proteomes" id="UP001470230"/>
    </source>
</evidence>
<reference evidence="2 3" key="1">
    <citation type="submission" date="2024-04" db="EMBL/GenBank/DDBJ databases">
        <title>Tritrichomonas musculus Genome.</title>
        <authorList>
            <person name="Alves-Ferreira E."/>
            <person name="Grigg M."/>
            <person name="Lorenzi H."/>
            <person name="Galac M."/>
        </authorList>
    </citation>
    <scope>NUCLEOTIDE SEQUENCE [LARGE SCALE GENOMIC DNA]</scope>
    <source>
        <strain evidence="2 3">EAF2021</strain>
    </source>
</reference>
<evidence type="ECO:0000256" key="1">
    <source>
        <dbReference type="SAM" id="MobiDB-lite"/>
    </source>
</evidence>
<gene>
    <name evidence="2" type="ORF">M9Y10_042184</name>
</gene>
<feature type="region of interest" description="Disordered" evidence="1">
    <location>
        <begin position="895"/>
        <end position="915"/>
    </location>
</feature>